<feature type="region of interest" description="Disordered" evidence="1">
    <location>
        <begin position="331"/>
        <end position="390"/>
    </location>
</feature>
<evidence type="ECO:0000256" key="1">
    <source>
        <dbReference type="SAM" id="MobiDB-lite"/>
    </source>
</evidence>
<keyword evidence="2" id="KW-1133">Transmembrane helix</keyword>
<feature type="signal peptide" evidence="3">
    <location>
        <begin position="1"/>
        <end position="21"/>
    </location>
</feature>
<keyword evidence="5" id="KW-1185">Reference proteome</keyword>
<sequence>MNLLLVILSAVSIIIANKLDALDPCVLSCMLTTLPKFGCKGSDEDIVFCGCRIIDRYAIVGPIADCTDKNCNITLGQFPPSLQNTEACSNAFGPSATETPLPRYIPTFGREPPSQSPSSPASSTPIDPGTSLLSNVVTMAPTSTVLTTTDFNNTPTSTPNTTPTVSGTSPPAGAPPAGAPIRPGTSRSSRSSTSIHGLVGTVSTNTPIGGLVTDGPKPTPTGTPAPASDGPGISPAVVATIVVATVTVVGVPLWLIRCYRWREQKTKSNAEETAASVAAGKHVDSVVAGYSELFGSTEMRHEMSPDTQPNVPLPLYVNTIAEIDSNPLRKTAGVSSEELSPDDANSRTVSFSATTAVSRSEMQQAADEDEDEATMQTPEDAPKARIDAESELDMLRKRQKELEKKRHYLRQIQGIEEEEARLQQRIDELKRQSPPPED</sequence>
<reference evidence="4 5" key="1">
    <citation type="journal article" date="2014" name="Proc. Natl. Acad. Sci. U.S.A.">
        <title>Trajectory and genomic determinants of fungal-pathogen speciation and host adaptation.</title>
        <authorList>
            <person name="Hu X."/>
            <person name="Xiao G."/>
            <person name="Zheng P."/>
            <person name="Shang Y."/>
            <person name="Su Y."/>
            <person name="Zhang X."/>
            <person name="Liu X."/>
            <person name="Zhan S."/>
            <person name="St Leger R.J."/>
            <person name="Wang C."/>
        </authorList>
    </citation>
    <scope>NUCLEOTIDE SEQUENCE [LARGE SCALE GENOMIC DNA]</scope>
    <source>
        <strain evidence="4 5">ARSEF 1941</strain>
    </source>
</reference>
<feature type="compositionally biased region" description="Low complexity" evidence="1">
    <location>
        <begin position="146"/>
        <end position="171"/>
    </location>
</feature>
<dbReference type="RefSeq" id="XP_040683059.1">
    <property type="nucleotide sequence ID" value="XM_040819794.1"/>
</dbReference>
<dbReference type="HOGENOM" id="CLU_056036_0_0_1"/>
<keyword evidence="3" id="KW-0732">Signal</keyword>
<evidence type="ECO:0000313" key="5">
    <source>
        <dbReference type="Proteomes" id="UP000030816"/>
    </source>
</evidence>
<feature type="region of interest" description="Disordered" evidence="1">
    <location>
        <begin position="99"/>
        <end position="132"/>
    </location>
</feature>
<feature type="compositionally biased region" description="Basic and acidic residues" evidence="1">
    <location>
        <begin position="380"/>
        <end position="390"/>
    </location>
</feature>
<feature type="region of interest" description="Disordered" evidence="1">
    <location>
        <begin position="146"/>
        <end position="229"/>
    </location>
</feature>
<dbReference type="GeneID" id="63735450"/>
<gene>
    <name evidence="4" type="ORF">MAM_00995</name>
</gene>
<feature type="transmembrane region" description="Helical" evidence="2">
    <location>
        <begin position="236"/>
        <end position="256"/>
    </location>
</feature>
<organism evidence="4 5">
    <name type="scientific">Metarhizium album (strain ARSEF 1941)</name>
    <dbReference type="NCBI Taxonomy" id="1081103"/>
    <lineage>
        <taxon>Eukaryota</taxon>
        <taxon>Fungi</taxon>
        <taxon>Dikarya</taxon>
        <taxon>Ascomycota</taxon>
        <taxon>Pezizomycotina</taxon>
        <taxon>Sordariomycetes</taxon>
        <taxon>Hypocreomycetidae</taxon>
        <taxon>Hypocreales</taxon>
        <taxon>Clavicipitaceae</taxon>
        <taxon>Metarhizium</taxon>
    </lineage>
</organism>
<keyword evidence="2" id="KW-0812">Transmembrane</keyword>
<dbReference type="EMBL" id="AZHE01000001">
    <property type="protein sequence ID" value="KHO01994.1"/>
    <property type="molecule type" value="Genomic_DNA"/>
</dbReference>
<dbReference type="Proteomes" id="UP000030816">
    <property type="component" value="Unassembled WGS sequence"/>
</dbReference>
<evidence type="ECO:0000256" key="2">
    <source>
        <dbReference type="SAM" id="Phobius"/>
    </source>
</evidence>
<name>A0A0B2X6H4_METAS</name>
<feature type="chain" id="PRO_5002096990" description="Extracellular membrane protein CFEM domain-containing protein" evidence="3">
    <location>
        <begin position="22"/>
        <end position="438"/>
    </location>
</feature>
<feature type="compositionally biased region" description="Low complexity" evidence="1">
    <location>
        <begin position="179"/>
        <end position="194"/>
    </location>
</feature>
<proteinExistence type="predicted"/>
<evidence type="ECO:0000256" key="3">
    <source>
        <dbReference type="SAM" id="SignalP"/>
    </source>
</evidence>
<evidence type="ECO:0008006" key="6">
    <source>
        <dbReference type="Google" id="ProtNLM"/>
    </source>
</evidence>
<evidence type="ECO:0000313" key="4">
    <source>
        <dbReference type="EMBL" id="KHO01994.1"/>
    </source>
</evidence>
<dbReference type="OrthoDB" id="4941298at2759"/>
<protein>
    <recommendedName>
        <fullName evidence="6">Extracellular membrane protein CFEM domain-containing protein</fullName>
    </recommendedName>
</protein>
<keyword evidence="2" id="KW-0472">Membrane</keyword>
<comment type="caution">
    <text evidence="4">The sequence shown here is derived from an EMBL/GenBank/DDBJ whole genome shotgun (WGS) entry which is preliminary data.</text>
</comment>
<feature type="compositionally biased region" description="Polar residues" evidence="1">
    <location>
        <begin position="346"/>
        <end position="360"/>
    </location>
</feature>
<dbReference type="AlphaFoldDB" id="A0A0B2X6H4"/>
<accession>A0A0B2X6H4</accession>
<feature type="compositionally biased region" description="Low complexity" evidence="1">
    <location>
        <begin position="112"/>
        <end position="128"/>
    </location>
</feature>